<dbReference type="PATRIC" id="fig|1461583.4.peg.1962"/>
<feature type="compositionally biased region" description="Polar residues" evidence="1">
    <location>
        <begin position="76"/>
        <end position="88"/>
    </location>
</feature>
<proteinExistence type="predicted"/>
<dbReference type="InterPro" id="IPR010982">
    <property type="entry name" value="Lambda_DNA-bd_dom_sf"/>
</dbReference>
<feature type="region of interest" description="Disordered" evidence="1">
    <location>
        <begin position="140"/>
        <end position="249"/>
    </location>
</feature>
<dbReference type="SUPFAM" id="SSF47413">
    <property type="entry name" value="lambda repressor-like DNA-binding domains"/>
    <property type="match status" value="1"/>
</dbReference>
<dbReference type="InterPro" id="IPR025194">
    <property type="entry name" value="RodZ-like_C"/>
</dbReference>
<dbReference type="PANTHER" id="PTHR34475">
    <property type="match status" value="1"/>
</dbReference>
<name>A0A078MEC0_9BACL</name>
<evidence type="ECO:0000259" key="3">
    <source>
        <dbReference type="PROSITE" id="PS50943"/>
    </source>
</evidence>
<dbReference type="InterPro" id="IPR001387">
    <property type="entry name" value="Cro/C1-type_HTH"/>
</dbReference>
<evidence type="ECO:0000256" key="2">
    <source>
        <dbReference type="SAM" id="Phobius"/>
    </source>
</evidence>
<sequence>MTEIGTRLKEAREAKGYTLSDLQEITKIQKRYLVGIENGDYESIPGAFYVRAFIRQYAEAVGLDPDELLETYKTEVPSTPSMESTTVIPAQRQKRGGIGGGPSRQTMEALPKIMVGLFVVVIIIIVVWMYYMQKAKTDIPNANEDPSQTEYAEPVKPIDTEKEREKEETRKKNEEVAKQEAAEKEKAEKEKAEQAAAEKEQAAKDKKSEEDKKADKDKAKDNEKAKEKEKKDKDKAKKEPKTEQTIVEDAANSGGNVTTFTVTGPKQLNLDLAFTGDAWIEVRDSATRATLLDNEGKVYTAGEEIKLDNVESKSLYIVIGNINTTEVQLNGEKIEYVRQGYPQSLIFNLQ</sequence>
<dbReference type="PANTHER" id="PTHR34475:SF1">
    <property type="entry name" value="CYTOSKELETON PROTEIN RODZ"/>
    <property type="match status" value="1"/>
</dbReference>
<keyword evidence="2" id="KW-0472">Membrane</keyword>
<dbReference type="HOGENOM" id="CLU_047530_0_1_9"/>
<dbReference type="PROSITE" id="PS50943">
    <property type="entry name" value="HTH_CROC1"/>
    <property type="match status" value="1"/>
</dbReference>
<feature type="transmembrane region" description="Helical" evidence="2">
    <location>
        <begin position="113"/>
        <end position="131"/>
    </location>
</feature>
<feature type="region of interest" description="Disordered" evidence="1">
    <location>
        <begin position="76"/>
        <end position="103"/>
    </location>
</feature>
<dbReference type="AlphaFoldDB" id="A0A078MEC0"/>
<evidence type="ECO:0000256" key="1">
    <source>
        <dbReference type="SAM" id="MobiDB-lite"/>
    </source>
</evidence>
<evidence type="ECO:0000313" key="4">
    <source>
        <dbReference type="EMBL" id="CEA04594.1"/>
    </source>
</evidence>
<dbReference type="CDD" id="cd00093">
    <property type="entry name" value="HTH_XRE"/>
    <property type="match status" value="1"/>
</dbReference>
<dbReference type="InterPro" id="IPR050400">
    <property type="entry name" value="Bact_Cytoskel_RodZ"/>
</dbReference>
<protein>
    <submittedName>
        <fullName evidence="4">Cytoskeleton protein RodZ</fullName>
    </submittedName>
</protein>
<accession>A0A078MEC0</accession>
<dbReference type="Pfam" id="PF13413">
    <property type="entry name" value="HTH_25"/>
    <property type="match status" value="1"/>
</dbReference>
<dbReference type="EMBL" id="LN483076">
    <property type="protein sequence ID" value="CEA04594.1"/>
    <property type="molecule type" value="Genomic_DNA"/>
</dbReference>
<keyword evidence="2" id="KW-0812">Transmembrane</keyword>
<gene>
    <name evidence="4" type="primary">rodZ</name>
    <name evidence="4" type="ORF">BN1050_02039</name>
</gene>
<dbReference type="Pfam" id="PF13464">
    <property type="entry name" value="RodZ_C"/>
    <property type="match status" value="1"/>
</dbReference>
<dbReference type="GO" id="GO:0003677">
    <property type="term" value="F:DNA binding"/>
    <property type="evidence" value="ECO:0007669"/>
    <property type="project" value="InterPro"/>
</dbReference>
<feature type="compositionally biased region" description="Basic and acidic residues" evidence="1">
    <location>
        <begin position="156"/>
        <end position="242"/>
    </location>
</feature>
<organism evidence="4">
    <name type="scientific">Metalysinibacillus saudimassiliensis</name>
    <dbReference type="NCBI Taxonomy" id="1461583"/>
    <lineage>
        <taxon>Bacteria</taxon>
        <taxon>Bacillati</taxon>
        <taxon>Bacillota</taxon>
        <taxon>Bacilli</taxon>
        <taxon>Bacillales</taxon>
        <taxon>Caryophanaceae</taxon>
        <taxon>Metalysinibacillus</taxon>
    </lineage>
</organism>
<dbReference type="SMART" id="SM00530">
    <property type="entry name" value="HTH_XRE"/>
    <property type="match status" value="1"/>
</dbReference>
<reference evidence="4" key="1">
    <citation type="submission" date="2014-07" db="EMBL/GenBank/DDBJ databases">
        <authorList>
            <person name="Urmite Genomes Urmite Genomes"/>
        </authorList>
    </citation>
    <scope>NUCLEOTIDE SEQUENCE</scope>
    <source>
        <strain evidence="4">13S34_air</strain>
    </source>
</reference>
<dbReference type="Gene3D" id="1.10.260.40">
    <property type="entry name" value="lambda repressor-like DNA-binding domains"/>
    <property type="match status" value="1"/>
</dbReference>
<feature type="domain" description="HTH cro/C1-type" evidence="3">
    <location>
        <begin position="8"/>
        <end position="68"/>
    </location>
</feature>
<keyword evidence="2" id="KW-1133">Transmembrane helix</keyword>